<evidence type="ECO:0000256" key="7">
    <source>
        <dbReference type="ARBA" id="ARBA00048125"/>
    </source>
</evidence>
<feature type="non-terminal residue" evidence="9">
    <location>
        <position position="1"/>
    </location>
</feature>
<evidence type="ECO:0000256" key="3">
    <source>
        <dbReference type="ARBA" id="ARBA00023004"/>
    </source>
</evidence>
<comment type="pathway">
    <text evidence="1">Protein modification; peptidyl-diphthamide biosynthesis.</text>
</comment>
<evidence type="ECO:0000256" key="6">
    <source>
        <dbReference type="ARBA" id="ARBA00041070"/>
    </source>
</evidence>
<protein>
    <recommendedName>
        <fullName evidence="6">Diphthamide biosynthesis protein 3</fullName>
    </recommendedName>
</protein>
<evidence type="ECO:0000259" key="8">
    <source>
        <dbReference type="PROSITE" id="PS51074"/>
    </source>
</evidence>
<feature type="domain" description="DPH-type MB" evidence="8">
    <location>
        <begin position="1"/>
        <end position="56"/>
    </location>
</feature>
<dbReference type="Pfam" id="PF05207">
    <property type="entry name" value="Zn_ribbon_CSL"/>
    <property type="match status" value="1"/>
</dbReference>
<sequence length="96" mass="10827">HDEVEIEDFEYDVETETYTTPVPCGAKFEITREDLLNGEEVATCPSCSLLVKVIYNREDFVREEDKFAKAKAKTTSSSNVNWSVRCCQKVPSVSGL</sequence>
<dbReference type="Gene3D" id="3.10.660.10">
    <property type="entry name" value="DPH Zinc finger"/>
    <property type="match status" value="1"/>
</dbReference>
<dbReference type="InterPro" id="IPR044248">
    <property type="entry name" value="DPH3/4-like"/>
</dbReference>
<evidence type="ECO:0000256" key="4">
    <source>
        <dbReference type="ARBA" id="ARBA00024032"/>
    </source>
</evidence>
<dbReference type="InterPro" id="IPR036671">
    <property type="entry name" value="DPH_MB_sf"/>
</dbReference>
<accession>A0A090XBP0</accession>
<comment type="catalytic activity">
    <reaction evidence="7">
        <text>2 [3Fe-4S](0)-[protein] + 2 Fe(2+)-[Dph3] + NADH = 2 [4Fe-4S](1+)-[protein] + 2 [Dph3] + NAD(+) + H(+)</text>
        <dbReference type="Rhea" id="RHEA:71239"/>
        <dbReference type="Rhea" id="RHEA-COMP:17997"/>
        <dbReference type="Rhea" id="RHEA-COMP:17998"/>
        <dbReference type="Rhea" id="RHEA-COMP:18001"/>
        <dbReference type="Rhea" id="RHEA-COMP:18002"/>
        <dbReference type="ChEBI" id="CHEBI:15378"/>
        <dbReference type="ChEBI" id="CHEBI:29033"/>
        <dbReference type="ChEBI" id="CHEBI:33723"/>
        <dbReference type="ChEBI" id="CHEBI:47402"/>
        <dbReference type="ChEBI" id="CHEBI:57540"/>
        <dbReference type="ChEBI" id="CHEBI:57945"/>
        <dbReference type="ChEBI" id="CHEBI:83228"/>
    </reaction>
</comment>
<dbReference type="PANTHER" id="PTHR21454">
    <property type="entry name" value="DPH3 HOMOLOG-RELATED"/>
    <property type="match status" value="1"/>
</dbReference>
<dbReference type="AlphaFoldDB" id="A0A090XBP0"/>
<dbReference type="InterPro" id="IPR007872">
    <property type="entry name" value="DPH_MB_dom"/>
</dbReference>
<comment type="similarity">
    <text evidence="4">Belongs to the DPH3 family.</text>
</comment>
<organism evidence="9">
    <name type="scientific">Ixodes ricinus</name>
    <name type="common">Common tick</name>
    <name type="synonym">Acarus ricinus</name>
    <dbReference type="NCBI Taxonomy" id="34613"/>
    <lineage>
        <taxon>Eukaryota</taxon>
        <taxon>Metazoa</taxon>
        <taxon>Ecdysozoa</taxon>
        <taxon>Arthropoda</taxon>
        <taxon>Chelicerata</taxon>
        <taxon>Arachnida</taxon>
        <taxon>Acari</taxon>
        <taxon>Parasitiformes</taxon>
        <taxon>Ixodida</taxon>
        <taxon>Ixodoidea</taxon>
        <taxon>Ixodidae</taxon>
        <taxon>Ixodinae</taxon>
        <taxon>Ixodes</taxon>
    </lineage>
</organism>
<dbReference type="GO" id="GO:0046872">
    <property type="term" value="F:metal ion binding"/>
    <property type="evidence" value="ECO:0007669"/>
    <property type="project" value="UniProtKB-KW"/>
</dbReference>
<evidence type="ECO:0000256" key="5">
    <source>
        <dbReference type="ARBA" id="ARBA00036267"/>
    </source>
</evidence>
<keyword evidence="3" id="KW-0408">Iron</keyword>
<proteinExistence type="evidence at transcript level"/>
<comment type="catalytic activity">
    <reaction evidence="5">
        <text>[3Fe-4S](1+)-[protein] + Fe(2+)-[Dph3] = [3Fe-4S](0)-[protein] + Fe(3+)-[Dph3]</text>
        <dbReference type="Rhea" id="RHEA:71235"/>
        <dbReference type="Rhea" id="RHEA-COMP:17996"/>
        <dbReference type="Rhea" id="RHEA-COMP:17997"/>
        <dbReference type="Rhea" id="RHEA-COMP:18002"/>
        <dbReference type="Rhea" id="RHEA-COMP:18003"/>
        <dbReference type="ChEBI" id="CHEBI:29033"/>
        <dbReference type="ChEBI" id="CHEBI:29034"/>
        <dbReference type="ChEBI" id="CHEBI:33751"/>
        <dbReference type="ChEBI" id="CHEBI:47402"/>
        <dbReference type="ChEBI" id="CHEBI:83228"/>
    </reaction>
</comment>
<name>A0A090XBP0_IXORI</name>
<evidence type="ECO:0000256" key="1">
    <source>
        <dbReference type="ARBA" id="ARBA00005156"/>
    </source>
</evidence>
<reference evidence="9" key="1">
    <citation type="journal article" date="2015" name="PLoS Negl. Trop. Dis.">
        <title>Deep Sequencing Analysis of the Ixodes ricinus Haemocytome.</title>
        <authorList>
            <person name="Kotsyfakis M."/>
            <person name="Kopacek P."/>
            <person name="Franta Z."/>
            <person name="Pedra J.H."/>
            <person name="Ribeiro J.M."/>
        </authorList>
    </citation>
    <scope>NUCLEOTIDE SEQUENCE</scope>
</reference>
<dbReference type="PANTHER" id="PTHR21454:SF31">
    <property type="entry name" value="DIPHTHAMIDE BIOSYNTHESIS PROTEIN 3"/>
    <property type="match status" value="1"/>
</dbReference>
<dbReference type="EMBL" id="GBIH01000279">
    <property type="protein sequence ID" value="JAC94431.1"/>
    <property type="molecule type" value="mRNA"/>
</dbReference>
<dbReference type="GO" id="GO:0017183">
    <property type="term" value="P:protein histidyl modification to diphthamide"/>
    <property type="evidence" value="ECO:0007669"/>
    <property type="project" value="InterPro"/>
</dbReference>
<evidence type="ECO:0000256" key="2">
    <source>
        <dbReference type="ARBA" id="ARBA00022723"/>
    </source>
</evidence>
<keyword evidence="2" id="KW-0479">Metal-binding</keyword>
<dbReference type="PROSITE" id="PS51074">
    <property type="entry name" value="DPH_MB"/>
    <property type="match status" value="1"/>
</dbReference>
<dbReference type="FunFam" id="3.10.660.10:FF:000001">
    <property type="entry name" value="Diphthamide biosynthesis 3"/>
    <property type="match status" value="1"/>
</dbReference>
<evidence type="ECO:0000313" key="9">
    <source>
        <dbReference type="EMBL" id="JAC94431.1"/>
    </source>
</evidence>
<dbReference type="SUPFAM" id="SSF144217">
    <property type="entry name" value="CSL zinc finger"/>
    <property type="match status" value="1"/>
</dbReference>